<feature type="domain" description="TLDc" evidence="2">
    <location>
        <begin position="766"/>
        <end position="939"/>
    </location>
</feature>
<dbReference type="PROSITE" id="PS50097">
    <property type="entry name" value="BTB"/>
    <property type="match status" value="2"/>
</dbReference>
<dbReference type="InterPro" id="IPR006571">
    <property type="entry name" value="TLDc_dom"/>
</dbReference>
<reference evidence="3 4" key="2">
    <citation type="journal article" date="2018" name="New Phytol.">
        <title>High intraspecific genome diversity in the model arbuscular mycorrhizal symbiont Rhizophagus irregularis.</title>
        <authorList>
            <person name="Chen E.C.H."/>
            <person name="Morin E."/>
            <person name="Beaudet D."/>
            <person name="Noel J."/>
            <person name="Yildirir G."/>
            <person name="Ndikumana S."/>
            <person name="Charron P."/>
            <person name="St-Onge C."/>
            <person name="Giorgi J."/>
            <person name="Kruger M."/>
            <person name="Marton T."/>
            <person name="Ropars J."/>
            <person name="Grigoriev I.V."/>
            <person name="Hainaut M."/>
            <person name="Henrissat B."/>
            <person name="Roux C."/>
            <person name="Martin F."/>
            <person name="Corradi N."/>
        </authorList>
    </citation>
    <scope>NUCLEOTIDE SEQUENCE [LARGE SCALE GENOMIC DNA]</scope>
    <source>
        <strain evidence="3 4">DAOM 197198</strain>
    </source>
</reference>
<dbReference type="EMBL" id="AUPC02000012">
    <property type="protein sequence ID" value="POG81351.1"/>
    <property type="molecule type" value="Genomic_DNA"/>
</dbReference>
<dbReference type="InterPro" id="IPR011333">
    <property type="entry name" value="SKP1/BTB/POZ_sf"/>
</dbReference>
<feature type="domain" description="TLDc" evidence="2">
    <location>
        <begin position="315"/>
        <end position="671"/>
    </location>
</feature>
<evidence type="ECO:0008006" key="5">
    <source>
        <dbReference type="Google" id="ProtNLM"/>
    </source>
</evidence>
<evidence type="ECO:0000313" key="3">
    <source>
        <dbReference type="EMBL" id="POG81351.1"/>
    </source>
</evidence>
<gene>
    <name evidence="3" type="ORF">GLOIN_2v1868421</name>
</gene>
<dbReference type="Gene3D" id="3.30.710.10">
    <property type="entry name" value="Potassium Channel Kv1.1, Chain A"/>
    <property type="match status" value="2"/>
</dbReference>
<accession>A0A2P4QUN8</accession>
<reference evidence="3 4" key="1">
    <citation type="journal article" date="2013" name="Proc. Natl. Acad. Sci. U.S.A.">
        <title>Genome of an arbuscular mycorrhizal fungus provides insight into the oldest plant symbiosis.</title>
        <authorList>
            <person name="Tisserant E."/>
            <person name="Malbreil M."/>
            <person name="Kuo A."/>
            <person name="Kohler A."/>
            <person name="Symeonidi A."/>
            <person name="Balestrini R."/>
            <person name="Charron P."/>
            <person name="Duensing N."/>
            <person name="Frei Dit Frey N."/>
            <person name="Gianinazzi-Pearson V."/>
            <person name="Gilbert L.B."/>
            <person name="Handa Y."/>
            <person name="Herr J.R."/>
            <person name="Hijri M."/>
            <person name="Koul R."/>
            <person name="Kawaguchi M."/>
            <person name="Krajinski F."/>
            <person name="Lammers P.J."/>
            <person name="Masclaux F.G."/>
            <person name="Murat C."/>
            <person name="Morin E."/>
            <person name="Ndikumana S."/>
            <person name="Pagni M."/>
            <person name="Petitpierre D."/>
            <person name="Requena N."/>
            <person name="Rosikiewicz P."/>
            <person name="Riley R."/>
            <person name="Saito K."/>
            <person name="San Clemente H."/>
            <person name="Shapiro H."/>
            <person name="van Tuinen D."/>
            <person name="Becard G."/>
            <person name="Bonfante P."/>
            <person name="Paszkowski U."/>
            <person name="Shachar-Hill Y.Y."/>
            <person name="Tuskan G.A."/>
            <person name="Young P.W."/>
            <person name="Sanders I.R."/>
            <person name="Henrissat B."/>
            <person name="Rensing S.A."/>
            <person name="Grigoriev I.V."/>
            <person name="Corradi N."/>
            <person name="Roux C."/>
            <person name="Martin F."/>
        </authorList>
    </citation>
    <scope>NUCLEOTIDE SEQUENCE [LARGE SCALE GENOMIC DNA]</scope>
    <source>
        <strain evidence="3 4">DAOM 197198</strain>
    </source>
</reference>
<dbReference type="PANTHER" id="PTHR24410:SF23">
    <property type="entry name" value="BTB DOMAIN-CONTAINING PROTEIN-RELATED"/>
    <property type="match status" value="1"/>
</dbReference>
<dbReference type="Pfam" id="PF07707">
    <property type="entry name" value="BACK"/>
    <property type="match status" value="2"/>
</dbReference>
<dbReference type="InterPro" id="IPR000210">
    <property type="entry name" value="BTB/POZ_dom"/>
</dbReference>
<comment type="caution">
    <text evidence="3">The sequence shown here is derived from an EMBL/GenBank/DDBJ whole genome shotgun (WGS) entry which is preliminary data.</text>
</comment>
<sequence>MSVQFFSKLSQNYIELLKDDEYYDITIEVGEDPNVKIFLGEDPNVKIFRAHMNILCYRSPYLRRILASNKKNNDNILAHVKLPKISPEIFQIILEYIYGGILSLNTHDISDSLKVLAAADNLHLQELVDYLQKYLIENNSDWIEQHFGFTQQISSQSNNLLELQEFCTNFMAQSPEKIFNSFDFTSLSEKSLISLIKRDDLQMKEIEVWEHVLKWGLAQNPNLIPDPKTWSVDDFKTMKNILQHCLPLIRFFSLSSLEFSQKVRPYRKLLDEQLYEELLNSYLEPGSASKYNVLSPRKIKNNEIKIDDSQIIDSKIVNSNIISTVSKWVDKVVISNDNYEELYLPYKFKLLLRGSRDGFTPNKFHELCDGKANTVTFIKVKGNEEILGGYNPLKWETTGKWCKANDSFIFSFKNKNIKDAILSNVKDASRALDYSGVCGPRFGCDLTIYNINNPAAAFDTTYCNKMSYERSIRDTREAFSIEDYEDDEYYDITIEVGEDPNVKIFRAHMNILCYRSPYLRRILASNNNRNNNTNDLVHIRFPNISPEIFQIILEYIYGGILSLDENDTSDFLKVLAAADELSLQELIDHLQKYLIENKSEWIEQNFGLTQQIISQSNNLLVLQEYCTNLMAQYPERIFESFDFTLLSETSLISLIKRDDLQMKEIEVWEYVIKWGLAQNPTLISDPRTWSDDDFKTMKNTLQQCLPLIRFFSLTSGIITQKIRPYRKLLDQQLYENLIDSYMDPDSNPIENILLPRKNIKFDIDSKIVNLNIISTVSRWIDEVDVNYEFSHFRELYFPYEFKLLLRGSRNGFTPKKFHDFCDGKPYTVTFIKVRGTEEIIGGYNPLIWESSRVWGETEDSFIFSFKNRDAVISSVKNPNYAIDYSTICGPQFGYDLTICSTDKLVNYSKIFCKQHFYEKKIRDTEDEFLIEDYEVFQLI</sequence>
<dbReference type="SUPFAM" id="SSF54695">
    <property type="entry name" value="POZ domain"/>
    <property type="match status" value="2"/>
</dbReference>
<dbReference type="InterPro" id="IPR051481">
    <property type="entry name" value="BTB-POZ/Galectin-3-binding"/>
</dbReference>
<organism evidence="3 4">
    <name type="scientific">Rhizophagus irregularis (strain DAOM 181602 / DAOM 197198 / MUCL 43194)</name>
    <name type="common">Arbuscular mycorrhizal fungus</name>
    <name type="synonym">Glomus intraradices</name>
    <dbReference type="NCBI Taxonomy" id="747089"/>
    <lineage>
        <taxon>Eukaryota</taxon>
        <taxon>Fungi</taxon>
        <taxon>Fungi incertae sedis</taxon>
        <taxon>Mucoromycota</taxon>
        <taxon>Glomeromycotina</taxon>
        <taxon>Glomeromycetes</taxon>
        <taxon>Glomerales</taxon>
        <taxon>Glomeraceae</taxon>
        <taxon>Rhizophagus</taxon>
    </lineage>
</organism>
<dbReference type="SMART" id="SM00225">
    <property type="entry name" value="BTB"/>
    <property type="match status" value="2"/>
</dbReference>
<dbReference type="PANTHER" id="PTHR24410">
    <property type="entry name" value="HL07962P-RELATED"/>
    <property type="match status" value="1"/>
</dbReference>
<feature type="domain" description="BTB" evidence="1">
    <location>
        <begin position="23"/>
        <end position="106"/>
    </location>
</feature>
<dbReference type="Proteomes" id="UP000018888">
    <property type="component" value="Unassembled WGS sequence"/>
</dbReference>
<dbReference type="PROSITE" id="PS51886">
    <property type="entry name" value="TLDC"/>
    <property type="match status" value="2"/>
</dbReference>
<evidence type="ECO:0000313" key="4">
    <source>
        <dbReference type="Proteomes" id="UP000018888"/>
    </source>
</evidence>
<protein>
    <recommendedName>
        <fullName evidence="5">Serine-enriched protein</fullName>
    </recommendedName>
</protein>
<keyword evidence="4" id="KW-1185">Reference proteome</keyword>
<name>A0A2P4QUN8_RHIID</name>
<dbReference type="Pfam" id="PF07534">
    <property type="entry name" value="TLD"/>
    <property type="match status" value="2"/>
</dbReference>
<evidence type="ECO:0000259" key="2">
    <source>
        <dbReference type="PROSITE" id="PS51886"/>
    </source>
</evidence>
<dbReference type="InterPro" id="IPR011705">
    <property type="entry name" value="BACK"/>
</dbReference>
<dbReference type="SMART" id="SM00875">
    <property type="entry name" value="BACK"/>
    <property type="match status" value="2"/>
</dbReference>
<dbReference type="AlphaFoldDB" id="A0A2P4QUN8"/>
<dbReference type="Pfam" id="PF00651">
    <property type="entry name" value="BTB"/>
    <property type="match status" value="2"/>
</dbReference>
<evidence type="ECO:0000259" key="1">
    <source>
        <dbReference type="PROSITE" id="PS50097"/>
    </source>
</evidence>
<dbReference type="Gene3D" id="1.25.40.420">
    <property type="match status" value="2"/>
</dbReference>
<dbReference type="CDD" id="cd18186">
    <property type="entry name" value="BTB_POZ_ZBTB_KLHL-like"/>
    <property type="match status" value="2"/>
</dbReference>
<proteinExistence type="predicted"/>
<feature type="domain" description="BTB" evidence="1">
    <location>
        <begin position="490"/>
        <end position="565"/>
    </location>
</feature>
<dbReference type="VEuPathDB" id="FungiDB:RhiirFUN_017601"/>